<evidence type="ECO:0000313" key="3">
    <source>
        <dbReference type="Proteomes" id="UP000243579"/>
    </source>
</evidence>
<evidence type="ECO:0000256" key="1">
    <source>
        <dbReference type="SAM" id="Phobius"/>
    </source>
</evidence>
<name>A0A1V9Z2S3_ACHHY</name>
<organism evidence="2 3">
    <name type="scientific">Achlya hypogyna</name>
    <name type="common">Oomycete</name>
    <name type="synonym">Protoachlya hypogyna</name>
    <dbReference type="NCBI Taxonomy" id="1202772"/>
    <lineage>
        <taxon>Eukaryota</taxon>
        <taxon>Sar</taxon>
        <taxon>Stramenopiles</taxon>
        <taxon>Oomycota</taxon>
        <taxon>Saprolegniomycetes</taxon>
        <taxon>Saprolegniales</taxon>
        <taxon>Achlyaceae</taxon>
        <taxon>Achlya</taxon>
    </lineage>
</organism>
<dbReference type="AlphaFoldDB" id="A0A1V9Z2S3"/>
<feature type="transmembrane region" description="Helical" evidence="1">
    <location>
        <begin position="216"/>
        <end position="236"/>
    </location>
</feature>
<evidence type="ECO:0000313" key="2">
    <source>
        <dbReference type="EMBL" id="OQR92309.1"/>
    </source>
</evidence>
<keyword evidence="3" id="KW-1185">Reference proteome</keyword>
<reference evidence="2 3" key="1">
    <citation type="journal article" date="2014" name="Genome Biol. Evol.">
        <title>The secreted proteins of Achlya hypogyna and Thraustotheca clavata identify the ancestral oomycete secretome and reveal gene acquisitions by horizontal gene transfer.</title>
        <authorList>
            <person name="Misner I."/>
            <person name="Blouin N."/>
            <person name="Leonard G."/>
            <person name="Richards T.A."/>
            <person name="Lane C.E."/>
        </authorList>
    </citation>
    <scope>NUCLEOTIDE SEQUENCE [LARGE SCALE GENOMIC DNA]</scope>
    <source>
        <strain evidence="2 3">ATCC 48635</strain>
    </source>
</reference>
<dbReference type="OrthoDB" id="74505at2759"/>
<keyword evidence="1" id="KW-1133">Transmembrane helix</keyword>
<protein>
    <submittedName>
        <fullName evidence="2">Uncharacterized protein</fullName>
    </submittedName>
</protein>
<proteinExistence type="predicted"/>
<dbReference type="EMBL" id="JNBR01000466">
    <property type="protein sequence ID" value="OQR92309.1"/>
    <property type="molecule type" value="Genomic_DNA"/>
</dbReference>
<accession>A0A1V9Z2S3</accession>
<gene>
    <name evidence="2" type="ORF">ACHHYP_03811</name>
</gene>
<keyword evidence="1" id="KW-0812">Transmembrane</keyword>
<dbReference type="Proteomes" id="UP000243579">
    <property type="component" value="Unassembled WGS sequence"/>
</dbReference>
<keyword evidence="1" id="KW-0472">Membrane</keyword>
<comment type="caution">
    <text evidence="2">The sequence shown here is derived from an EMBL/GenBank/DDBJ whole genome shotgun (WGS) entry which is preliminary data.</text>
</comment>
<sequence>MDATSDWWTAAWQCPTRPFCNEPRTDIGTCTFAPAATGSTLECYWSHTIGGARVGTPALFLRGPIPPAPIEFALQMRDTMAVQAECTVWNNDSALATYTRKVQVRNCDEIASYEVYHPLHQGAFVHGTCAASRAPHQACRGHIVYFDGNRSVYVNATGDPLTCCNHQGMLPPFECTARQNASWATCEPGTTATYGLYDVHILQVIADLAYTFPQSAIGLGGLLLVLLGLSTIVWAVQSVRLVLTTSDDGYTELIDVVSHRHVN</sequence>